<reference evidence="1 2" key="1">
    <citation type="submission" date="2019-06" db="EMBL/GenBank/DDBJ databases">
        <title>A chromosomal-level reference genome of Carpinus fangiana (Coryloideae, Betulaceae).</title>
        <authorList>
            <person name="Yang X."/>
            <person name="Wang Z."/>
            <person name="Zhang L."/>
            <person name="Hao G."/>
            <person name="Liu J."/>
            <person name="Yang Y."/>
        </authorList>
    </citation>
    <scope>NUCLEOTIDE SEQUENCE [LARGE SCALE GENOMIC DNA]</scope>
    <source>
        <strain evidence="1">Cfa_2016G</strain>
        <tissue evidence="1">Leaf</tissue>
    </source>
</reference>
<accession>A0A5N6QIK2</accession>
<gene>
    <name evidence="1" type="ORF">FH972_002789</name>
</gene>
<organism evidence="1 2">
    <name type="scientific">Carpinus fangiana</name>
    <dbReference type="NCBI Taxonomy" id="176857"/>
    <lineage>
        <taxon>Eukaryota</taxon>
        <taxon>Viridiplantae</taxon>
        <taxon>Streptophyta</taxon>
        <taxon>Embryophyta</taxon>
        <taxon>Tracheophyta</taxon>
        <taxon>Spermatophyta</taxon>
        <taxon>Magnoliopsida</taxon>
        <taxon>eudicotyledons</taxon>
        <taxon>Gunneridae</taxon>
        <taxon>Pentapetalae</taxon>
        <taxon>rosids</taxon>
        <taxon>fabids</taxon>
        <taxon>Fagales</taxon>
        <taxon>Betulaceae</taxon>
        <taxon>Carpinus</taxon>
    </lineage>
</organism>
<evidence type="ECO:0000313" key="2">
    <source>
        <dbReference type="Proteomes" id="UP000327013"/>
    </source>
</evidence>
<protein>
    <submittedName>
        <fullName evidence="1">Uncharacterized protein</fullName>
    </submittedName>
</protein>
<evidence type="ECO:0000313" key="1">
    <source>
        <dbReference type="EMBL" id="KAE7998224.1"/>
    </source>
</evidence>
<dbReference type="Proteomes" id="UP000327013">
    <property type="component" value="Chromosome 1"/>
</dbReference>
<dbReference type="EMBL" id="CM017321">
    <property type="protein sequence ID" value="KAE7998224.1"/>
    <property type="molecule type" value="Genomic_DNA"/>
</dbReference>
<name>A0A5N6QIK2_9ROSI</name>
<keyword evidence="2" id="KW-1185">Reference proteome</keyword>
<proteinExistence type="predicted"/>
<dbReference type="OrthoDB" id="1714249at2759"/>
<sequence>MLMMINPKACFSRHSQWPPKSFRLAGLESLCCSILPWMLVSQDIRSGRLRAFALPGLRACAVQSFLGFILVGGYPRGGVGFLGEIGLTMIKGSTRMESGSDMPGTWLSDEPSCLASAVVHPMTQPSLCMDPETVEATVGSAKVAPSDSGSLGSSDLVPDGFAGLGFLGGFSQGIGRAV</sequence>
<dbReference type="AlphaFoldDB" id="A0A5N6QIK2"/>